<dbReference type="InterPro" id="IPR006750">
    <property type="entry name" value="YdcZ"/>
</dbReference>
<dbReference type="RefSeq" id="WP_179577178.1">
    <property type="nucleotide sequence ID" value="NZ_JACCFM010000001.1"/>
</dbReference>
<accession>A0A7Z0J4U6</accession>
<feature type="transmembrane region" description="Helical" evidence="1">
    <location>
        <begin position="162"/>
        <end position="195"/>
    </location>
</feature>
<dbReference type="PANTHER" id="PTHR34821:SF2">
    <property type="entry name" value="INNER MEMBRANE PROTEIN YDCZ"/>
    <property type="match status" value="1"/>
</dbReference>
<feature type="transmembrane region" description="Helical" evidence="1">
    <location>
        <begin position="253"/>
        <end position="271"/>
    </location>
</feature>
<evidence type="ECO:0000256" key="1">
    <source>
        <dbReference type="SAM" id="Phobius"/>
    </source>
</evidence>
<feature type="transmembrane region" description="Helical" evidence="1">
    <location>
        <begin position="94"/>
        <end position="115"/>
    </location>
</feature>
<keyword evidence="1" id="KW-1133">Transmembrane helix</keyword>
<dbReference type="PANTHER" id="PTHR34821">
    <property type="entry name" value="INNER MEMBRANE PROTEIN YDCZ"/>
    <property type="match status" value="1"/>
</dbReference>
<feature type="transmembrane region" description="Helical" evidence="1">
    <location>
        <begin position="305"/>
        <end position="327"/>
    </location>
</feature>
<dbReference type="Pfam" id="PF04657">
    <property type="entry name" value="DMT_YdcZ"/>
    <property type="match status" value="2"/>
</dbReference>
<feature type="transmembrane region" description="Helical" evidence="1">
    <location>
        <begin position="50"/>
        <end position="74"/>
    </location>
</feature>
<keyword evidence="1" id="KW-0472">Membrane</keyword>
<proteinExistence type="predicted"/>
<protein>
    <submittedName>
        <fullName evidence="2">Transporter family-2 protein</fullName>
    </submittedName>
</protein>
<gene>
    <name evidence="2" type="ORF">HNR05_000035</name>
</gene>
<feature type="transmembrane region" description="Helical" evidence="1">
    <location>
        <begin position="278"/>
        <end position="299"/>
    </location>
</feature>
<evidence type="ECO:0000313" key="2">
    <source>
        <dbReference type="EMBL" id="NYJ18244.1"/>
    </source>
</evidence>
<keyword evidence="1" id="KW-0812">Transmembrane</keyword>
<dbReference type="Proteomes" id="UP000537260">
    <property type="component" value="Unassembled WGS sequence"/>
</dbReference>
<evidence type="ECO:0000313" key="3">
    <source>
        <dbReference type="Proteomes" id="UP000537260"/>
    </source>
</evidence>
<feature type="transmembrane region" description="Helical" evidence="1">
    <location>
        <begin position="122"/>
        <end position="142"/>
    </location>
</feature>
<comment type="caution">
    <text evidence="2">The sequence shown here is derived from an EMBL/GenBank/DDBJ whole genome shotgun (WGS) entry which is preliminary data.</text>
</comment>
<organism evidence="2 3">
    <name type="scientific">Glaciibacter psychrotolerans</name>
    <dbReference type="NCBI Taxonomy" id="670054"/>
    <lineage>
        <taxon>Bacteria</taxon>
        <taxon>Bacillati</taxon>
        <taxon>Actinomycetota</taxon>
        <taxon>Actinomycetes</taxon>
        <taxon>Micrococcales</taxon>
        <taxon>Microbacteriaceae</taxon>
        <taxon>Glaciibacter</taxon>
    </lineage>
</organism>
<name>A0A7Z0J4U6_9MICO</name>
<dbReference type="AlphaFoldDB" id="A0A7Z0J4U6"/>
<reference evidence="2 3" key="1">
    <citation type="submission" date="2020-07" db="EMBL/GenBank/DDBJ databases">
        <title>Sequencing the genomes of 1000 actinobacteria strains.</title>
        <authorList>
            <person name="Klenk H.-P."/>
        </authorList>
    </citation>
    <scope>NUCLEOTIDE SEQUENCE [LARGE SCALE GENOMIC DNA]</scope>
    <source>
        <strain evidence="2 3">LI1</strain>
    </source>
</reference>
<sequence>MTQLADTHSTTPADASHRHLPMGAAVGCAVLFGALNALQSRINGELGARIGDGFVAAVISFGSGLVVLSVAMLIWPAGRRGLGRVRQALAGRTLAGSTLTWWQVLGGTAGAFYVLSQSLTAAILGVALFTVAVVAGQTVSGLVMDRFGISPGGRRPLTPPRVIGAVGALVAVGLAVSGQAASGVPLWLMLMPLAAGFGQGWQQAVNGRVKAVAESALTATFVNFVFGTVALGAVCVIHAMFVGFPAVLPAEPWLYIGGLLGCIFIAGNAMIVRTTGVLVLGLGIVAGQLLCALALDLFIPTIAAGPVATTTVAGTVLALAAVGVVGIRRRSR</sequence>
<dbReference type="GO" id="GO:0005886">
    <property type="term" value="C:plasma membrane"/>
    <property type="evidence" value="ECO:0007669"/>
    <property type="project" value="TreeGrafter"/>
</dbReference>
<feature type="transmembrane region" description="Helical" evidence="1">
    <location>
        <begin position="216"/>
        <end position="241"/>
    </location>
</feature>
<feature type="transmembrane region" description="Helical" evidence="1">
    <location>
        <begin position="20"/>
        <end position="38"/>
    </location>
</feature>
<keyword evidence="3" id="KW-1185">Reference proteome</keyword>
<dbReference type="EMBL" id="JACCFM010000001">
    <property type="protein sequence ID" value="NYJ18244.1"/>
    <property type="molecule type" value="Genomic_DNA"/>
</dbReference>